<dbReference type="InParanoid" id="F4R7R7"/>
<accession>F4R7R7</accession>
<evidence type="ECO:0000256" key="1">
    <source>
        <dbReference type="SAM" id="MobiDB-lite"/>
    </source>
</evidence>
<dbReference type="SUPFAM" id="SSF55781">
    <property type="entry name" value="GAF domain-like"/>
    <property type="match status" value="1"/>
</dbReference>
<sequence length="661" mass="73695">MPSYIIATPFGLGLPYPALFVVPDKHATKRRPSRYFWEKVVAPPQPAPPAPLEGENNTSASPNQWLEDDSPGLSESEDEESRLPPPRVLPSKKKSFARIREIAFRAFIPKAGSKKSSTVIATEVVSHHQTNDHQSADEKGSSIFTSWRIKSRGANTRIKKLTAKVKRRINSRSPPDQIPKTWEEYHKLYAKEQIDINDPPPPPTEPNKDAPTPWEIKCYAPPLADDEPIRQLVLNRLGMFGKGFDSSDEAAARSHQRDMAAEALEASGQVPETLSEAWERSSTTSSDMSQEATRAMMNTLRASKIPPETLEHHPVFRKIVRQCRETFGASISLLSVMTEHSQIFLAESGLPSMREAPREATICTHTVLSGRKGFTILDTHKDWRFASSPLVSSVGARFYSGVPLLAPNLDGSPESDEAACPIGTLCIVDDKPREEFGIEERKKLVYMAEYARREIEKWFQSKLAVKVEGLEETHKTFVEDLQKVEALEEDSEALPWENDSEVINHPYPQPNQGQGNLSIRRSPSQANSLSKSLTKSKSSLISKRPSLFDDPTSMIRPRMQKVFDLATKLIGDSINFSLVYLLAVSPHGDSKDMGRTMVISGYNLPARSPDYDAGLHLRTNAGGFVIGGFTIDPKRVFGGEDVAYMKRFAGELTRYTSKLRL</sequence>
<feature type="compositionally biased region" description="Low complexity" evidence="1">
    <location>
        <begin position="528"/>
        <end position="543"/>
    </location>
</feature>
<dbReference type="PANTHER" id="PTHR43102">
    <property type="entry name" value="SLR1143 PROTEIN"/>
    <property type="match status" value="1"/>
</dbReference>
<feature type="domain" description="GAF" evidence="2">
    <location>
        <begin position="313"/>
        <end position="445"/>
    </location>
</feature>
<dbReference type="KEGG" id="mlr:MELLADRAFT_76640"/>
<name>F4R7R7_MELLP</name>
<dbReference type="eggNOG" id="ENOG502RY7A">
    <property type="taxonomic scope" value="Eukaryota"/>
</dbReference>
<dbReference type="OrthoDB" id="21225at2759"/>
<feature type="compositionally biased region" description="Basic and acidic residues" evidence="1">
    <location>
        <begin position="250"/>
        <end position="260"/>
    </location>
</feature>
<organism evidence="4">
    <name type="scientific">Melampsora larici-populina (strain 98AG31 / pathotype 3-4-7)</name>
    <name type="common">Poplar leaf rust fungus</name>
    <dbReference type="NCBI Taxonomy" id="747676"/>
    <lineage>
        <taxon>Eukaryota</taxon>
        <taxon>Fungi</taxon>
        <taxon>Dikarya</taxon>
        <taxon>Basidiomycota</taxon>
        <taxon>Pucciniomycotina</taxon>
        <taxon>Pucciniomycetes</taxon>
        <taxon>Pucciniales</taxon>
        <taxon>Melampsoraceae</taxon>
        <taxon>Melampsora</taxon>
    </lineage>
</organism>
<dbReference type="Proteomes" id="UP000001072">
    <property type="component" value="Unassembled WGS sequence"/>
</dbReference>
<feature type="compositionally biased region" description="Acidic residues" evidence="1">
    <location>
        <begin position="66"/>
        <end position="80"/>
    </location>
</feature>
<feature type="compositionally biased region" description="Polar residues" evidence="1">
    <location>
        <begin position="510"/>
        <end position="527"/>
    </location>
</feature>
<reference evidence="4" key="1">
    <citation type="journal article" date="2011" name="Proc. Natl. Acad. Sci. U.S.A.">
        <title>Obligate biotrophy features unraveled by the genomic analysis of rust fungi.</title>
        <authorList>
            <person name="Duplessis S."/>
            <person name="Cuomo C.A."/>
            <person name="Lin Y.-C."/>
            <person name="Aerts A."/>
            <person name="Tisserant E."/>
            <person name="Veneault-Fourrey C."/>
            <person name="Joly D.L."/>
            <person name="Hacquard S."/>
            <person name="Amselem J."/>
            <person name="Cantarel B.L."/>
            <person name="Chiu R."/>
            <person name="Coutinho P.M."/>
            <person name="Feau N."/>
            <person name="Field M."/>
            <person name="Frey P."/>
            <person name="Gelhaye E."/>
            <person name="Goldberg J."/>
            <person name="Grabherr M.G."/>
            <person name="Kodira C.D."/>
            <person name="Kohler A."/>
            <person name="Kuees U."/>
            <person name="Lindquist E.A."/>
            <person name="Lucas S.M."/>
            <person name="Mago R."/>
            <person name="Mauceli E."/>
            <person name="Morin E."/>
            <person name="Murat C."/>
            <person name="Pangilinan J.L."/>
            <person name="Park R."/>
            <person name="Pearson M."/>
            <person name="Quesneville H."/>
            <person name="Rouhier N."/>
            <person name="Sakthikumar S."/>
            <person name="Salamov A.A."/>
            <person name="Schmutz J."/>
            <person name="Selles B."/>
            <person name="Shapiro H."/>
            <person name="Tanguay P."/>
            <person name="Tuskan G.A."/>
            <person name="Henrissat B."/>
            <person name="Van de Peer Y."/>
            <person name="Rouze P."/>
            <person name="Ellis J.G."/>
            <person name="Dodds P.N."/>
            <person name="Schein J.E."/>
            <person name="Zhong S."/>
            <person name="Hamelin R.C."/>
            <person name="Grigoriev I.V."/>
            <person name="Szabo L.J."/>
            <person name="Martin F."/>
        </authorList>
    </citation>
    <scope>NUCLEOTIDE SEQUENCE [LARGE SCALE GENOMIC DNA]</scope>
    <source>
        <strain evidence="4">98AG31 / pathotype 3-4-7</strain>
    </source>
</reference>
<evidence type="ECO:0000259" key="2">
    <source>
        <dbReference type="Pfam" id="PF01590"/>
    </source>
</evidence>
<dbReference type="Gene3D" id="3.30.450.40">
    <property type="match status" value="1"/>
</dbReference>
<dbReference type="InterPro" id="IPR029016">
    <property type="entry name" value="GAF-like_dom_sf"/>
</dbReference>
<gene>
    <name evidence="3" type="ORF">MELLADRAFT_76640</name>
</gene>
<feature type="region of interest" description="Disordered" evidence="1">
    <location>
        <begin position="248"/>
        <end position="289"/>
    </location>
</feature>
<feature type="compositionally biased region" description="Polar residues" evidence="1">
    <location>
        <begin position="55"/>
        <end position="64"/>
    </location>
</feature>
<proteinExistence type="predicted"/>
<dbReference type="VEuPathDB" id="FungiDB:MELLADRAFT_76640"/>
<evidence type="ECO:0000313" key="4">
    <source>
        <dbReference type="Proteomes" id="UP000001072"/>
    </source>
</evidence>
<protein>
    <recommendedName>
        <fullName evidence="2">GAF domain-containing protein</fullName>
    </recommendedName>
</protein>
<feature type="region of interest" description="Disordered" evidence="1">
    <location>
        <begin position="40"/>
        <end position="90"/>
    </location>
</feature>
<feature type="compositionally biased region" description="Polar residues" evidence="1">
    <location>
        <begin position="280"/>
        <end position="289"/>
    </location>
</feature>
<feature type="region of interest" description="Disordered" evidence="1">
    <location>
        <begin position="500"/>
        <end position="545"/>
    </location>
</feature>
<dbReference type="HOGENOM" id="CLU_025523_0_0_1"/>
<dbReference type="Pfam" id="PF01590">
    <property type="entry name" value="GAF"/>
    <property type="match status" value="1"/>
</dbReference>
<keyword evidence="4" id="KW-1185">Reference proteome</keyword>
<dbReference type="GeneID" id="18932818"/>
<dbReference type="PANTHER" id="PTHR43102:SF2">
    <property type="entry name" value="GAF DOMAIN-CONTAINING PROTEIN"/>
    <property type="match status" value="1"/>
</dbReference>
<evidence type="ECO:0000313" key="3">
    <source>
        <dbReference type="EMBL" id="EGG11360.1"/>
    </source>
</evidence>
<dbReference type="AlphaFoldDB" id="F4R7R7"/>
<dbReference type="InterPro" id="IPR003018">
    <property type="entry name" value="GAF"/>
</dbReference>
<dbReference type="RefSeq" id="XP_007404995.1">
    <property type="nucleotide sequence ID" value="XM_007404933.1"/>
</dbReference>
<dbReference type="EMBL" id="GL883092">
    <property type="protein sequence ID" value="EGG11360.1"/>
    <property type="molecule type" value="Genomic_DNA"/>
</dbReference>